<dbReference type="EMBL" id="KN831770">
    <property type="protein sequence ID" value="KIM46740.1"/>
    <property type="molecule type" value="Genomic_DNA"/>
</dbReference>
<dbReference type="AlphaFoldDB" id="A0A0C3CD86"/>
<dbReference type="STRING" id="686832.A0A0C3CD86"/>
<dbReference type="Proteomes" id="UP000053424">
    <property type="component" value="Unassembled WGS sequence"/>
</dbReference>
<proteinExistence type="predicted"/>
<keyword evidence="2" id="KW-1185">Reference proteome</keyword>
<reference evidence="1 2" key="1">
    <citation type="submission" date="2014-04" db="EMBL/GenBank/DDBJ databases">
        <authorList>
            <consortium name="DOE Joint Genome Institute"/>
            <person name="Kuo A."/>
            <person name="Gay G."/>
            <person name="Dore J."/>
            <person name="Kohler A."/>
            <person name="Nagy L.G."/>
            <person name="Floudas D."/>
            <person name="Copeland A."/>
            <person name="Barry K.W."/>
            <person name="Cichocki N."/>
            <person name="Veneault-Fourrey C."/>
            <person name="LaButti K."/>
            <person name="Lindquist E.A."/>
            <person name="Lipzen A."/>
            <person name="Lundell T."/>
            <person name="Morin E."/>
            <person name="Murat C."/>
            <person name="Sun H."/>
            <person name="Tunlid A."/>
            <person name="Henrissat B."/>
            <person name="Grigoriev I.V."/>
            <person name="Hibbett D.S."/>
            <person name="Martin F."/>
            <person name="Nordberg H.P."/>
            <person name="Cantor M.N."/>
            <person name="Hua S.X."/>
        </authorList>
    </citation>
    <scope>NUCLEOTIDE SEQUENCE [LARGE SCALE GENOMIC DNA]</scope>
    <source>
        <strain evidence="2">h7</strain>
    </source>
</reference>
<protein>
    <recommendedName>
        <fullName evidence="3">F-box domain-containing protein</fullName>
    </recommendedName>
</protein>
<evidence type="ECO:0008006" key="3">
    <source>
        <dbReference type="Google" id="ProtNLM"/>
    </source>
</evidence>
<gene>
    <name evidence="1" type="ORF">M413DRAFT_261678</name>
</gene>
<sequence length="544" mass="62086">MSINDIFPVELLLEVFSNAVHDPSFTRHCMDAVHPPLRLMLAITHVCSLWRGLGLKTSTLWTGCVDMARPIECTKEILLRAAVLPLHFTFFVPDQTLRNLLFSSNRPPETFRETTSRLRNNPYRELILSRTRSLDATLPPIEHDNAFDLLKRHLPQMETISLQSFWSSVLKTNGLFNDETWMVRILNLRNCGLRLQPKFLPFLEELRIVNPHVCSTPRLDEWVALLSGLPQLRVFELIDCVGPFSLPSPAWDKKVNMVNLEKFVLKTSEKFTSISILLLGALVIPPSCALSIATPITPFSPFSDDLFAILAKRDDTSDDSLGDHLHLVVDDKKFSLSAVRQWSGAETFIEFYFGGSCMHLNTGYGTDWVTSDAKLVLQMVLEAFRKPFSTIRRLTHRTYMRPDSQLNPFFHLHLLAAFPRVEFIELNVESILADSPDPPANRTASFRPDKSDPRLSWFLTTAEPELAISRVHFRGESLHNLCLSLLYHFQSGGNYQKDDLKIRKLSFTECTGLKSWELAKLEELVGMQYGVKITYRGCEVLDEY</sequence>
<evidence type="ECO:0000313" key="1">
    <source>
        <dbReference type="EMBL" id="KIM46740.1"/>
    </source>
</evidence>
<accession>A0A0C3CD86</accession>
<evidence type="ECO:0000313" key="2">
    <source>
        <dbReference type="Proteomes" id="UP000053424"/>
    </source>
</evidence>
<dbReference type="HOGENOM" id="CLU_480620_0_0_1"/>
<reference evidence="2" key="2">
    <citation type="submission" date="2015-01" db="EMBL/GenBank/DDBJ databases">
        <title>Evolutionary Origins and Diversification of the Mycorrhizal Mutualists.</title>
        <authorList>
            <consortium name="DOE Joint Genome Institute"/>
            <consortium name="Mycorrhizal Genomics Consortium"/>
            <person name="Kohler A."/>
            <person name="Kuo A."/>
            <person name="Nagy L.G."/>
            <person name="Floudas D."/>
            <person name="Copeland A."/>
            <person name="Barry K.W."/>
            <person name="Cichocki N."/>
            <person name="Veneault-Fourrey C."/>
            <person name="LaButti K."/>
            <person name="Lindquist E.A."/>
            <person name="Lipzen A."/>
            <person name="Lundell T."/>
            <person name="Morin E."/>
            <person name="Murat C."/>
            <person name="Riley R."/>
            <person name="Ohm R."/>
            <person name="Sun H."/>
            <person name="Tunlid A."/>
            <person name="Henrissat B."/>
            <person name="Grigoriev I.V."/>
            <person name="Hibbett D.S."/>
            <person name="Martin F."/>
        </authorList>
    </citation>
    <scope>NUCLEOTIDE SEQUENCE [LARGE SCALE GENOMIC DNA]</scope>
    <source>
        <strain evidence="2">h7</strain>
    </source>
</reference>
<organism evidence="1 2">
    <name type="scientific">Hebeloma cylindrosporum</name>
    <dbReference type="NCBI Taxonomy" id="76867"/>
    <lineage>
        <taxon>Eukaryota</taxon>
        <taxon>Fungi</taxon>
        <taxon>Dikarya</taxon>
        <taxon>Basidiomycota</taxon>
        <taxon>Agaricomycotina</taxon>
        <taxon>Agaricomycetes</taxon>
        <taxon>Agaricomycetidae</taxon>
        <taxon>Agaricales</taxon>
        <taxon>Agaricineae</taxon>
        <taxon>Hymenogastraceae</taxon>
        <taxon>Hebeloma</taxon>
    </lineage>
</organism>
<name>A0A0C3CD86_HEBCY</name>